<evidence type="ECO:0000256" key="3">
    <source>
        <dbReference type="ARBA" id="ARBA00023054"/>
    </source>
</evidence>
<comment type="similarity">
    <text evidence="4">Belongs to the AAA ATPase family.</text>
</comment>
<dbReference type="PROSITE" id="PS00674">
    <property type="entry name" value="AAA"/>
    <property type="match status" value="2"/>
</dbReference>
<dbReference type="InterPro" id="IPR003960">
    <property type="entry name" value="ATPase_AAA_CS"/>
</dbReference>
<dbReference type="GeneID" id="89336504"/>
<dbReference type="PANTHER" id="PTHR23077:SF199">
    <property type="entry name" value="AAA FAMILY ATPASE"/>
    <property type="match status" value="1"/>
</dbReference>
<dbReference type="InterPro" id="IPR003959">
    <property type="entry name" value="ATPase_AAA_core"/>
</dbReference>
<evidence type="ECO:0000256" key="5">
    <source>
        <dbReference type="SAM" id="Phobius"/>
    </source>
</evidence>
<gene>
    <name evidence="7" type="ORF">V6M85_07010</name>
</gene>
<sequence length="587" mass="67399">MASSSNSSTILIGLSSSTLQLILEIILTILFFLVPIIFWIYFSRRMMMGNRGSLSRSNKPRIYVPNIRWDEVYDLKEVKMRLEEIVKMVQDGRAYGVILFGPPGTGKTTIAKALANKLGWAYFELRPSKILSKWYGESEFLLDNFFDQVELNTPCVVFIDELDSLAMNRQTDLHEVTHRLVNILLMRLQDLHDKNLRVLIIGATNVPQEIDEAFLRPGRFDEVIYVSLPNEESREEIWKGYIKRDGIDYKLLAKKSERFSPADIKNIVDRVMSKNNNPKTEDFVREIENYKPSIQLSTVVKFENVARKYERSKLIIKTYGVPNVTWNDLGDLEEVKRIIRESIVLPITNKEFAEKLGIYPVKGILLYGPPGTGKTSIARALANDLRFNFIEISGEEVSSAGPLDAPKIIAEKFYVALDNSPAIIFIDEIDMIARNRMANEWRNALTELLRQMDGLREIHNVIVVGATNRPWDLDPAILRAGRFDKIIYVPPPNKEGREKILEVLTRDFTVSKEVISKVAEITEYYTPADLKLIIEEIKRNLLREASQSGNLRTEITLDDFLEVLKRVRPSLDAQTLALYEKFGYERK</sequence>
<evidence type="ECO:0000256" key="1">
    <source>
        <dbReference type="ARBA" id="ARBA00022741"/>
    </source>
</evidence>
<dbReference type="Gene3D" id="1.10.8.60">
    <property type="match status" value="2"/>
</dbReference>
<keyword evidence="5" id="KW-0812">Transmembrane</keyword>
<keyword evidence="3" id="KW-0175">Coiled coil</keyword>
<evidence type="ECO:0000256" key="4">
    <source>
        <dbReference type="RuleBase" id="RU003651"/>
    </source>
</evidence>
<dbReference type="RefSeq" id="WP_338598294.1">
    <property type="nucleotide sequence ID" value="NZ_CP146016.1"/>
</dbReference>
<feature type="transmembrane region" description="Helical" evidence="5">
    <location>
        <begin position="20"/>
        <end position="42"/>
    </location>
</feature>
<dbReference type="EMBL" id="CP146016">
    <property type="protein sequence ID" value="WWQ59258.1"/>
    <property type="molecule type" value="Genomic_DNA"/>
</dbReference>
<name>A0AAX4KWJ0_9CREN</name>
<dbReference type="InterPro" id="IPR027417">
    <property type="entry name" value="P-loop_NTPase"/>
</dbReference>
<evidence type="ECO:0000313" key="8">
    <source>
        <dbReference type="Proteomes" id="UP001432202"/>
    </source>
</evidence>
<evidence type="ECO:0000256" key="2">
    <source>
        <dbReference type="ARBA" id="ARBA00022840"/>
    </source>
</evidence>
<keyword evidence="5" id="KW-1133">Transmembrane helix</keyword>
<proteinExistence type="inferred from homology"/>
<feature type="domain" description="AAA+ ATPase" evidence="6">
    <location>
        <begin position="93"/>
        <end position="230"/>
    </location>
</feature>
<reference evidence="7 8" key="1">
    <citation type="submission" date="2024-02" db="EMBL/GenBank/DDBJ databases">
        <title>STSV induces naive adaptation in Sulfolobus.</title>
        <authorList>
            <person name="Xiang X."/>
            <person name="Song M."/>
        </authorList>
    </citation>
    <scope>NUCLEOTIDE SEQUENCE [LARGE SCALE GENOMIC DNA]</scope>
    <source>
        <strain evidence="7 8">RT2</strain>
    </source>
</reference>
<dbReference type="GO" id="GO:0016887">
    <property type="term" value="F:ATP hydrolysis activity"/>
    <property type="evidence" value="ECO:0007669"/>
    <property type="project" value="InterPro"/>
</dbReference>
<feature type="domain" description="AAA+ ATPase" evidence="6">
    <location>
        <begin position="360"/>
        <end position="493"/>
    </location>
</feature>
<keyword evidence="2 4" id="KW-0067">ATP-binding</keyword>
<evidence type="ECO:0000259" key="6">
    <source>
        <dbReference type="SMART" id="SM00382"/>
    </source>
</evidence>
<dbReference type="SUPFAM" id="SSF52540">
    <property type="entry name" value="P-loop containing nucleoside triphosphate hydrolases"/>
    <property type="match status" value="2"/>
</dbReference>
<dbReference type="Gene3D" id="3.40.50.300">
    <property type="entry name" value="P-loop containing nucleotide triphosphate hydrolases"/>
    <property type="match status" value="2"/>
</dbReference>
<dbReference type="InterPro" id="IPR050168">
    <property type="entry name" value="AAA_ATPase_domain"/>
</dbReference>
<dbReference type="InterPro" id="IPR003593">
    <property type="entry name" value="AAA+_ATPase"/>
</dbReference>
<organism evidence="7 8">
    <name type="scientific">Sulfolobus tengchongensis</name>
    <dbReference type="NCBI Taxonomy" id="207809"/>
    <lineage>
        <taxon>Archaea</taxon>
        <taxon>Thermoproteota</taxon>
        <taxon>Thermoprotei</taxon>
        <taxon>Sulfolobales</taxon>
        <taxon>Sulfolobaceae</taxon>
        <taxon>Sulfolobus</taxon>
    </lineage>
</organism>
<dbReference type="GO" id="GO:0005524">
    <property type="term" value="F:ATP binding"/>
    <property type="evidence" value="ECO:0007669"/>
    <property type="project" value="UniProtKB-KW"/>
</dbReference>
<keyword evidence="1 4" id="KW-0547">Nucleotide-binding</keyword>
<dbReference type="Proteomes" id="UP001432202">
    <property type="component" value="Chromosome"/>
</dbReference>
<dbReference type="PANTHER" id="PTHR23077">
    <property type="entry name" value="AAA-FAMILY ATPASE"/>
    <property type="match status" value="1"/>
</dbReference>
<keyword evidence="8" id="KW-1185">Reference proteome</keyword>
<dbReference type="Pfam" id="PF00004">
    <property type="entry name" value="AAA"/>
    <property type="match status" value="2"/>
</dbReference>
<dbReference type="FunFam" id="3.40.50.300:FF:001025">
    <property type="entry name" value="ATPase family, AAA domain-containing 2B"/>
    <property type="match status" value="1"/>
</dbReference>
<protein>
    <submittedName>
        <fullName evidence="7">ATP-binding protein</fullName>
    </submittedName>
</protein>
<keyword evidence="5" id="KW-0472">Membrane</keyword>
<accession>A0AAX4KWJ0</accession>
<evidence type="ECO:0000313" key="7">
    <source>
        <dbReference type="EMBL" id="WWQ59258.1"/>
    </source>
</evidence>
<dbReference type="AlphaFoldDB" id="A0AAX4KWJ0"/>
<dbReference type="SMART" id="SM00382">
    <property type="entry name" value="AAA"/>
    <property type="match status" value="2"/>
</dbReference>